<organism evidence="5 6">
    <name type="scientific">Oikopleura dioica</name>
    <name type="common">Tunicate</name>
    <dbReference type="NCBI Taxonomy" id="34765"/>
    <lineage>
        <taxon>Eukaryota</taxon>
        <taxon>Metazoa</taxon>
        <taxon>Chordata</taxon>
        <taxon>Tunicata</taxon>
        <taxon>Appendicularia</taxon>
        <taxon>Copelata</taxon>
        <taxon>Oikopleuridae</taxon>
        <taxon>Oikopleura</taxon>
    </lineage>
</organism>
<dbReference type="PROSITE" id="PS50002">
    <property type="entry name" value="SH3"/>
    <property type="match status" value="1"/>
</dbReference>
<gene>
    <name evidence="5" type="ORF">OKIOD_LOCUS13268</name>
</gene>
<name>A0ABN7T1U0_OIKDI</name>
<evidence type="ECO:0000256" key="2">
    <source>
        <dbReference type="PROSITE-ProRule" id="PRU00192"/>
    </source>
</evidence>
<dbReference type="PANTHER" id="PTHR14206">
    <property type="entry name" value="BRAIN-SPECIFIC ANGIOGENESIS INHIBITOR 1-ASSOCIATED PROTEIN 2"/>
    <property type="match status" value="1"/>
</dbReference>
<evidence type="ECO:0000256" key="3">
    <source>
        <dbReference type="SAM" id="Coils"/>
    </source>
</evidence>
<dbReference type="InterPro" id="IPR013606">
    <property type="entry name" value="I-BAR_dom"/>
</dbReference>
<evidence type="ECO:0000313" key="6">
    <source>
        <dbReference type="Proteomes" id="UP001158576"/>
    </source>
</evidence>
<dbReference type="SMART" id="SM00326">
    <property type="entry name" value="SH3"/>
    <property type="match status" value="1"/>
</dbReference>
<dbReference type="Gene3D" id="1.20.1270.60">
    <property type="entry name" value="Arfaptin homology (AH) domain/BAR domain"/>
    <property type="match status" value="1"/>
</dbReference>
<dbReference type="Pfam" id="PF14604">
    <property type="entry name" value="SH3_9"/>
    <property type="match status" value="1"/>
</dbReference>
<dbReference type="InterPro" id="IPR001452">
    <property type="entry name" value="SH3_domain"/>
</dbReference>
<dbReference type="PANTHER" id="PTHR14206:SF7">
    <property type="entry name" value="INSULIN RECEPTOR SUBSTRATE 53 KDA, ISOFORM A"/>
    <property type="match status" value="1"/>
</dbReference>
<keyword evidence="6" id="KW-1185">Reference proteome</keyword>
<dbReference type="InterPro" id="IPR027681">
    <property type="entry name" value="IRSp53/IRTKS/Pinkbar"/>
</dbReference>
<protein>
    <submittedName>
        <fullName evidence="5">Oidioi.mRNA.OKI2018_I69.chr2.g4503.t1.cds</fullName>
    </submittedName>
</protein>
<sequence>MAAPVSQMSHNASKTKDNYNNLLNGYHPALEQLNSAFRQYETAGAQMIEAQNEIAKSLAVLLKHAEDSSARSDLPDGISAAEEIIRKLKAELEQYQEAAQANIVELDLKISKDGEYLNSELQKLRKKWNDGVDAKEAKEKEISKLAKKGKSKKDDQKRMQKEQELKQITKNLDNYARESLKKSVLEQNKRYGFAVESLKKSMTKLSLFHAQNQKIIAEHLDELNLGNTDWQAAADAAVEETAPTPRKSIYQMPDMSEDIHNMSEPSIPPAPVVAASTAATVTRDTFLIPRAKEAVSPSAPSKKRVKATHPYAGDGQTKLQLDVGDTVQLLIPQPRDGWHYGENEKSGLRGWFPIQYTTKLM</sequence>
<dbReference type="Pfam" id="PF08397">
    <property type="entry name" value="IMD"/>
    <property type="match status" value="1"/>
</dbReference>
<keyword evidence="3" id="KW-0175">Coiled coil</keyword>
<evidence type="ECO:0000256" key="1">
    <source>
        <dbReference type="ARBA" id="ARBA00022443"/>
    </source>
</evidence>
<dbReference type="Proteomes" id="UP001158576">
    <property type="component" value="Chromosome 2"/>
</dbReference>
<feature type="domain" description="SH3" evidence="4">
    <location>
        <begin position="300"/>
        <end position="361"/>
    </location>
</feature>
<dbReference type="InterPro" id="IPR027267">
    <property type="entry name" value="AH/BAR_dom_sf"/>
</dbReference>
<feature type="coiled-coil region" evidence="3">
    <location>
        <begin position="78"/>
        <end position="109"/>
    </location>
</feature>
<evidence type="ECO:0000313" key="5">
    <source>
        <dbReference type="EMBL" id="CAG5110054.1"/>
    </source>
</evidence>
<dbReference type="InterPro" id="IPR036028">
    <property type="entry name" value="SH3-like_dom_sf"/>
</dbReference>
<dbReference type="SUPFAM" id="SSF103657">
    <property type="entry name" value="BAR/IMD domain-like"/>
    <property type="match status" value="1"/>
</dbReference>
<accession>A0ABN7T1U0</accession>
<dbReference type="CDD" id="cd11779">
    <property type="entry name" value="SH3_Irsp53_BAIAP2L"/>
    <property type="match status" value="1"/>
</dbReference>
<dbReference type="EMBL" id="OU015567">
    <property type="protein sequence ID" value="CAG5110054.1"/>
    <property type="molecule type" value="Genomic_DNA"/>
</dbReference>
<dbReference type="SUPFAM" id="SSF50044">
    <property type="entry name" value="SH3-domain"/>
    <property type="match status" value="1"/>
</dbReference>
<dbReference type="Gene3D" id="2.30.30.40">
    <property type="entry name" value="SH3 Domains"/>
    <property type="match status" value="1"/>
</dbReference>
<keyword evidence="1 2" id="KW-0728">SH3 domain</keyword>
<reference evidence="5 6" key="1">
    <citation type="submission" date="2021-04" db="EMBL/GenBank/DDBJ databases">
        <authorList>
            <person name="Bliznina A."/>
        </authorList>
    </citation>
    <scope>NUCLEOTIDE SEQUENCE [LARGE SCALE GENOMIC DNA]</scope>
</reference>
<evidence type="ECO:0000259" key="4">
    <source>
        <dbReference type="PROSITE" id="PS50002"/>
    </source>
</evidence>
<proteinExistence type="predicted"/>